<feature type="compositionally biased region" description="Basic and acidic residues" evidence="1">
    <location>
        <begin position="7"/>
        <end position="24"/>
    </location>
</feature>
<sequence length="38" mass="4093">EIPMHEQAAHDHTTPARLDQRPHDGIGAGPGFDPVQPP</sequence>
<accession>F3CIZ1</accession>
<feature type="region of interest" description="Disordered" evidence="1">
    <location>
        <begin position="1"/>
        <end position="38"/>
    </location>
</feature>
<proteinExistence type="predicted"/>
<feature type="non-terminal residue" evidence="2">
    <location>
        <position position="1"/>
    </location>
</feature>
<feature type="non-terminal residue" evidence="2">
    <location>
        <position position="38"/>
    </location>
</feature>
<evidence type="ECO:0000313" key="3">
    <source>
        <dbReference type="Proteomes" id="UP000005466"/>
    </source>
</evidence>
<dbReference type="AlphaFoldDB" id="F3CIZ1"/>
<gene>
    <name evidence="2" type="ORF">Pgy4_40325</name>
</gene>
<dbReference type="Proteomes" id="UP000005466">
    <property type="component" value="Unassembled WGS sequence"/>
</dbReference>
<reference evidence="2 3" key="1">
    <citation type="journal article" date="2011" name="PLoS Pathog.">
        <title>Dynamic evolution of pathogenicity revealed by sequencing and comparative genomics of 19 Pseudomonas syringae isolates.</title>
        <authorList>
            <person name="Baltrus D.A."/>
            <person name="Nishimura M.T."/>
            <person name="Romanchuk A."/>
            <person name="Chang J.H."/>
            <person name="Mukhtar M.S."/>
            <person name="Cherkis K."/>
            <person name="Roach J."/>
            <person name="Grant S.R."/>
            <person name="Jones C.D."/>
            <person name="Dangl J.L."/>
        </authorList>
    </citation>
    <scope>NUCLEOTIDE SEQUENCE [LARGE SCALE GENOMIC DNA]</scope>
    <source>
        <strain evidence="3">race 4</strain>
    </source>
</reference>
<evidence type="ECO:0000313" key="2">
    <source>
        <dbReference type="EMBL" id="EGH19233.1"/>
    </source>
</evidence>
<organism evidence="2 3">
    <name type="scientific">Pseudomonas savastanoi pv. glycinea str. race 4</name>
    <dbReference type="NCBI Taxonomy" id="875330"/>
    <lineage>
        <taxon>Bacteria</taxon>
        <taxon>Pseudomonadati</taxon>
        <taxon>Pseudomonadota</taxon>
        <taxon>Gammaproteobacteria</taxon>
        <taxon>Pseudomonadales</taxon>
        <taxon>Pseudomonadaceae</taxon>
        <taxon>Pseudomonas</taxon>
    </lineage>
</organism>
<dbReference type="EMBL" id="ADWY01003774">
    <property type="protein sequence ID" value="EGH19233.1"/>
    <property type="molecule type" value="Genomic_DNA"/>
</dbReference>
<protein>
    <submittedName>
        <fullName evidence="2">Uncharacterized protein</fullName>
    </submittedName>
</protein>
<evidence type="ECO:0000256" key="1">
    <source>
        <dbReference type="SAM" id="MobiDB-lite"/>
    </source>
</evidence>
<dbReference type="HOGENOM" id="CLU_3337266_0_0_6"/>
<name>F3CIZ1_PSESG</name>
<comment type="caution">
    <text evidence="2">The sequence shown here is derived from an EMBL/GenBank/DDBJ whole genome shotgun (WGS) entry which is preliminary data.</text>
</comment>